<reference evidence="1 2" key="1">
    <citation type="submission" date="2014-08" db="EMBL/GenBank/DDBJ databases">
        <title>Comparative genomics of the Paenibacillus odorifer group.</title>
        <authorList>
            <person name="den Bakker H.C."/>
            <person name="Tsai Y.-C."/>
            <person name="Martin N."/>
            <person name="Korlach J."/>
            <person name="Wiedmann M."/>
        </authorList>
    </citation>
    <scope>NUCLEOTIDE SEQUENCE [LARGE SCALE GENOMIC DNA]</scope>
    <source>
        <strain evidence="1 2">DSM 1735</strain>
    </source>
</reference>
<proteinExistence type="predicted"/>
<sequence>MQNKITKILEHMAHSHEQMARILDAERHVAVRMAQIVHDLPDAEPEFGGSAGVIESAGQVNKNIIAYLNAFADLQEAVAEQVGRVIKELNSQEEE</sequence>
<dbReference type="Proteomes" id="UP000029409">
    <property type="component" value="Chromosome"/>
</dbReference>
<gene>
    <name evidence="1" type="ORF">PDUR_21545</name>
</gene>
<evidence type="ECO:0000313" key="2">
    <source>
        <dbReference type="Proteomes" id="UP000029409"/>
    </source>
</evidence>
<keyword evidence="2" id="KW-1185">Reference proteome</keyword>
<dbReference type="OrthoDB" id="2624347at2"/>
<organism evidence="1 2">
    <name type="scientific">Paenibacillus durus</name>
    <name type="common">Paenibacillus azotofixans</name>
    <dbReference type="NCBI Taxonomy" id="44251"/>
    <lineage>
        <taxon>Bacteria</taxon>
        <taxon>Bacillati</taxon>
        <taxon>Bacillota</taxon>
        <taxon>Bacilli</taxon>
        <taxon>Bacillales</taxon>
        <taxon>Paenibacillaceae</taxon>
        <taxon>Paenibacillus</taxon>
    </lineage>
</organism>
<name>A0A089HV05_PAEDU</name>
<dbReference type="eggNOG" id="ENOG50343Q0">
    <property type="taxonomic scope" value="Bacteria"/>
</dbReference>
<evidence type="ECO:0000313" key="1">
    <source>
        <dbReference type="EMBL" id="AIQ14208.1"/>
    </source>
</evidence>
<accession>A0A089HV05</accession>
<dbReference type="STRING" id="44251.PDUR_21545"/>
<dbReference type="RefSeq" id="WP_042208003.1">
    <property type="nucleotide sequence ID" value="NZ_CP009288.1"/>
</dbReference>
<protein>
    <submittedName>
        <fullName evidence="1">Nucleoside-diphosphate sugar epimerase</fullName>
    </submittedName>
</protein>
<dbReference type="AlphaFoldDB" id="A0A089HV05"/>
<dbReference type="EMBL" id="CP009288">
    <property type="protein sequence ID" value="AIQ14208.1"/>
    <property type="molecule type" value="Genomic_DNA"/>
</dbReference>
<dbReference type="KEGG" id="pdu:PDUR_21545"/>